<sequence length="961" mass="101741">MERTTRTMHRRPTRPCRHTAMWKDAWRAIRGNGKRFAAMLVIVAVGVMMLGGLNSVGRDIRAGLDGFFDDTSMHDIEIVSTLGLDDDDIAALRKVSGVKDAAGERVASVTTTIGGKQASATVTELNDRGIDSPYVTDGRLPNAAREIAVTQQYVDDAGKSIGDTLEFRPDDSVAANVASVTTTDADGADDATGTFADGKYTIVGTIIDPNDIVNPSGPLALVSGGKTVYPMVVSSDSLADGGNDDGDGTAAGLPYTSAVITVADAAAMNTYDDDYLDTVADARAAIEAIQQTRERERTDAVRDAALNAAMSALDEQKAKIAALPDGLPAKTAAEQKLSDAEQAIKEKVAAIPNAKWIIRDRSAVTSWEDVKTQSDMVTRLGTLFPVLFLVIALLVSLTAVTRMVEEDRQLIGTYKALGYTCGETMLKYLAYAGAACLFGGLLGDALGLIGLPFVFTRRLISRIYVLPNYPLLVDWRLAIGGVLLFVVAITGAAAAATVGSLRLTPAELMRPKAPKAGRTIFLQRVGFIWNHLSFLGKVTARNLFRYKSRALMVIVGVLGCTALMTAGFGMGSSAMTLMPRQHREITTYDVLAVTSAADHADAQRSLDDDARVRSTLPLQVGSVTLSTAHDDANAGAADSSDESTNATSAHDRAHDEQITAQLLVVSDGKSLDGYLDLHAADGTTIALPDASDDGSSRSGNDGSGNGSSRDNNGDDPSAGVIVTTNAAHKLALADGDTIDLTDAMADTATVTVHAIAQYYTGNVVVMTQSAYERAFDADFAPNADLIDVKADDVDAKIAFADDLAGNDAYLSVTSAAKQERDFAKSFLIFFVMIGFIVVMAAILAVVVLYTLASTNIAERERELATIKVLGFRKREVHGYVNKEMLLLACFGIALGLPCGRGLLGFLLGKLDLPGMTIVPNVAWFCYAAAALLALAFTVLVEAATNRSLDRIDMVGALKSPE</sequence>
<keyword evidence="5 7" id="KW-0472">Membrane</keyword>
<keyword evidence="2" id="KW-1003">Cell membrane</keyword>
<name>A0ABS6WG14_9BIFI</name>
<evidence type="ECO:0000256" key="4">
    <source>
        <dbReference type="ARBA" id="ARBA00022989"/>
    </source>
</evidence>
<dbReference type="Pfam" id="PF02687">
    <property type="entry name" value="FtsX"/>
    <property type="match status" value="2"/>
</dbReference>
<evidence type="ECO:0000256" key="6">
    <source>
        <dbReference type="SAM" id="MobiDB-lite"/>
    </source>
</evidence>
<proteinExistence type="predicted"/>
<evidence type="ECO:0000256" key="3">
    <source>
        <dbReference type="ARBA" id="ARBA00022692"/>
    </source>
</evidence>
<feature type="transmembrane region" description="Helical" evidence="7">
    <location>
        <begin position="380"/>
        <end position="400"/>
    </location>
</feature>
<comment type="caution">
    <text evidence="9">The sequence shown here is derived from an EMBL/GenBank/DDBJ whole genome shotgun (WGS) entry which is preliminary data.</text>
</comment>
<dbReference type="PANTHER" id="PTHR30287">
    <property type="entry name" value="MEMBRANE COMPONENT OF PREDICTED ABC SUPERFAMILY METABOLITE UPTAKE TRANSPORTER"/>
    <property type="match status" value="1"/>
</dbReference>
<comment type="subcellular location">
    <subcellularLocation>
        <location evidence="1">Cell membrane</location>
        <topology evidence="1">Multi-pass membrane protein</topology>
    </subcellularLocation>
</comment>
<evidence type="ECO:0000256" key="2">
    <source>
        <dbReference type="ARBA" id="ARBA00022475"/>
    </source>
</evidence>
<gene>
    <name evidence="9" type="ORF">KIH79_08505</name>
</gene>
<dbReference type="Proteomes" id="UP000700815">
    <property type="component" value="Unassembled WGS sequence"/>
</dbReference>
<feature type="transmembrane region" description="Helical" evidence="7">
    <location>
        <begin position="884"/>
        <end position="908"/>
    </location>
</feature>
<dbReference type="InterPro" id="IPR003838">
    <property type="entry name" value="ABC3_permease_C"/>
</dbReference>
<feature type="compositionally biased region" description="Low complexity" evidence="6">
    <location>
        <begin position="696"/>
        <end position="710"/>
    </location>
</feature>
<feature type="domain" description="ABC3 transporter permease C-terminal" evidence="8">
    <location>
        <begin position="835"/>
        <end position="939"/>
    </location>
</feature>
<dbReference type="EMBL" id="JAHBBH010000023">
    <property type="protein sequence ID" value="MBW3092960.1"/>
    <property type="molecule type" value="Genomic_DNA"/>
</dbReference>
<evidence type="ECO:0000256" key="1">
    <source>
        <dbReference type="ARBA" id="ARBA00004651"/>
    </source>
</evidence>
<organism evidence="9 10">
    <name type="scientific">Bifidobacterium miconis</name>
    <dbReference type="NCBI Taxonomy" id="2834435"/>
    <lineage>
        <taxon>Bacteria</taxon>
        <taxon>Bacillati</taxon>
        <taxon>Actinomycetota</taxon>
        <taxon>Actinomycetes</taxon>
        <taxon>Bifidobacteriales</taxon>
        <taxon>Bifidobacteriaceae</taxon>
        <taxon>Bifidobacterium</taxon>
    </lineage>
</organism>
<feature type="transmembrane region" description="Helical" evidence="7">
    <location>
        <begin position="475"/>
        <end position="501"/>
    </location>
</feature>
<accession>A0ABS6WG14</accession>
<evidence type="ECO:0000313" key="9">
    <source>
        <dbReference type="EMBL" id="MBW3092960.1"/>
    </source>
</evidence>
<dbReference type="RefSeq" id="WP_219058988.1">
    <property type="nucleotide sequence ID" value="NZ_JAHBBH010000023.1"/>
</dbReference>
<keyword evidence="3 7" id="KW-0812">Transmembrane</keyword>
<evidence type="ECO:0000256" key="5">
    <source>
        <dbReference type="ARBA" id="ARBA00023136"/>
    </source>
</evidence>
<protein>
    <submittedName>
        <fullName evidence="9">ABC transporter permease</fullName>
    </submittedName>
</protein>
<feature type="transmembrane region" description="Helical" evidence="7">
    <location>
        <begin position="36"/>
        <end position="53"/>
    </location>
</feature>
<feature type="domain" description="ABC3 transporter permease C-terminal" evidence="8">
    <location>
        <begin position="383"/>
        <end position="503"/>
    </location>
</feature>
<feature type="transmembrane region" description="Helical" evidence="7">
    <location>
        <begin position="920"/>
        <end position="940"/>
    </location>
</feature>
<feature type="region of interest" description="Disordered" evidence="6">
    <location>
        <begin position="631"/>
        <end position="654"/>
    </location>
</feature>
<keyword evidence="10" id="KW-1185">Reference proteome</keyword>
<evidence type="ECO:0000256" key="7">
    <source>
        <dbReference type="SAM" id="Phobius"/>
    </source>
</evidence>
<feature type="transmembrane region" description="Helical" evidence="7">
    <location>
        <begin position="428"/>
        <end position="455"/>
    </location>
</feature>
<dbReference type="PANTHER" id="PTHR30287:SF1">
    <property type="entry name" value="INNER MEMBRANE PROTEIN"/>
    <property type="match status" value="1"/>
</dbReference>
<feature type="transmembrane region" description="Helical" evidence="7">
    <location>
        <begin position="550"/>
        <end position="571"/>
    </location>
</feature>
<dbReference type="InterPro" id="IPR038766">
    <property type="entry name" value="Membrane_comp_ABC_pdt"/>
</dbReference>
<reference evidence="9 10" key="1">
    <citation type="submission" date="2021-05" db="EMBL/GenBank/DDBJ databases">
        <title>Phylogenetic classification of ten novel species belonging to the genus Bifidobacterium comprising B. colchicus sp. nov., B. abeli sp. nov., B. bicoloris sp. nov., B. guerezis sp. nov., B. rosaliae sp. nov., B. santillanensis sp. nov., B. argentati sp. nov., B. amazzoni sp. nov., B. pluviali sp. nov., and B. pinnaculum sp. nov.</title>
        <authorList>
            <person name="Lugli G.A."/>
            <person name="Ruiz Garcia L."/>
            <person name="Margolles A."/>
            <person name="Ventura M."/>
        </authorList>
    </citation>
    <scope>NUCLEOTIDE SEQUENCE [LARGE SCALE GENOMIC DNA]</scope>
    <source>
        <strain evidence="9 10">82T10</strain>
    </source>
</reference>
<feature type="transmembrane region" description="Helical" evidence="7">
    <location>
        <begin position="826"/>
        <end position="851"/>
    </location>
</feature>
<evidence type="ECO:0000313" key="10">
    <source>
        <dbReference type="Proteomes" id="UP000700815"/>
    </source>
</evidence>
<keyword evidence="4 7" id="KW-1133">Transmembrane helix</keyword>
<evidence type="ECO:0000259" key="8">
    <source>
        <dbReference type="Pfam" id="PF02687"/>
    </source>
</evidence>
<feature type="region of interest" description="Disordered" evidence="6">
    <location>
        <begin position="686"/>
        <end position="719"/>
    </location>
</feature>